<feature type="non-terminal residue" evidence="2">
    <location>
        <position position="1"/>
    </location>
</feature>
<comment type="caution">
    <text evidence="2">The sequence shown here is derived from an EMBL/GenBank/DDBJ whole genome shotgun (WGS) entry which is preliminary data.</text>
</comment>
<dbReference type="CDD" id="cd10789">
    <property type="entry name" value="GH38N_AMII_ER_cytosolic"/>
    <property type="match status" value="1"/>
</dbReference>
<dbReference type="Gene3D" id="3.20.110.10">
    <property type="entry name" value="Glycoside hydrolase 38, N terminal domain"/>
    <property type="match status" value="1"/>
</dbReference>
<dbReference type="EMBL" id="JBHTIS010003469">
    <property type="protein sequence ID" value="MFD1051285.1"/>
    <property type="molecule type" value="Genomic_DNA"/>
</dbReference>
<sequence length="220" mass="24708">SASAHKLVAVGHSHIDSAWLWPVRETVRKVARTTSNVTSLMDDHPDFVFAMSSAQQLAWIAEHHPKVFERIRAKVAEGQFVPVGGMWVESDTNMPGGEAMARQFVHGKRFFLEHFDVETREVWLPDSFGYSAALPQLVALSDSKWFLTQKISWNTVNKFPHHTFNWEGIDGTRVFTHFPPADTYNSELSGREMAHAARNFQEKGRATVSLVPFGWGDGGG</sequence>
<organism evidence="2 3">
    <name type="scientific">Kibdelosporangium lantanae</name>
    <dbReference type="NCBI Taxonomy" id="1497396"/>
    <lineage>
        <taxon>Bacteria</taxon>
        <taxon>Bacillati</taxon>
        <taxon>Actinomycetota</taxon>
        <taxon>Actinomycetes</taxon>
        <taxon>Pseudonocardiales</taxon>
        <taxon>Pseudonocardiaceae</taxon>
        <taxon>Kibdelosporangium</taxon>
    </lineage>
</organism>
<dbReference type="PANTHER" id="PTHR46017:SF1">
    <property type="entry name" value="ALPHA-MANNOSIDASE 2C1"/>
    <property type="match status" value="1"/>
</dbReference>
<accession>A0ABW3ML38</accession>
<evidence type="ECO:0000259" key="1">
    <source>
        <dbReference type="Pfam" id="PF01074"/>
    </source>
</evidence>
<name>A0ABW3ML38_9PSEU</name>
<dbReference type="PANTHER" id="PTHR46017">
    <property type="entry name" value="ALPHA-MANNOSIDASE 2C1"/>
    <property type="match status" value="1"/>
</dbReference>
<dbReference type="InterPro" id="IPR011330">
    <property type="entry name" value="Glyco_hydro/deAcase_b/a-brl"/>
</dbReference>
<reference evidence="3" key="1">
    <citation type="journal article" date="2019" name="Int. J. Syst. Evol. Microbiol.">
        <title>The Global Catalogue of Microorganisms (GCM) 10K type strain sequencing project: providing services to taxonomists for standard genome sequencing and annotation.</title>
        <authorList>
            <consortium name="The Broad Institute Genomics Platform"/>
            <consortium name="The Broad Institute Genome Sequencing Center for Infectious Disease"/>
            <person name="Wu L."/>
            <person name="Ma J."/>
        </authorList>
    </citation>
    <scope>NUCLEOTIDE SEQUENCE [LARGE SCALE GENOMIC DNA]</scope>
    <source>
        <strain evidence="3">JCM 31486</strain>
    </source>
</reference>
<evidence type="ECO:0000313" key="3">
    <source>
        <dbReference type="Proteomes" id="UP001597045"/>
    </source>
</evidence>
<protein>
    <submittedName>
        <fullName evidence="2">Alpha-mannosidase</fullName>
    </submittedName>
</protein>
<keyword evidence="3" id="KW-1185">Reference proteome</keyword>
<proteinExistence type="predicted"/>
<dbReference type="InterPro" id="IPR000602">
    <property type="entry name" value="Glyco_hydro_38_N"/>
</dbReference>
<feature type="domain" description="Glycoside hydrolase family 38 N-terminal" evidence="1">
    <location>
        <begin position="7"/>
        <end position="220"/>
    </location>
</feature>
<evidence type="ECO:0000313" key="2">
    <source>
        <dbReference type="EMBL" id="MFD1051285.1"/>
    </source>
</evidence>
<dbReference type="Proteomes" id="UP001597045">
    <property type="component" value="Unassembled WGS sequence"/>
</dbReference>
<dbReference type="SUPFAM" id="SSF88713">
    <property type="entry name" value="Glycoside hydrolase/deacetylase"/>
    <property type="match status" value="1"/>
</dbReference>
<gene>
    <name evidence="2" type="ORF">ACFQ1S_39970</name>
</gene>
<dbReference type="InterPro" id="IPR027291">
    <property type="entry name" value="Glyco_hydro_38_N_sf"/>
</dbReference>
<dbReference type="Pfam" id="PF01074">
    <property type="entry name" value="Glyco_hydro_38N"/>
    <property type="match status" value="1"/>
</dbReference>
<feature type="non-terminal residue" evidence="2">
    <location>
        <position position="220"/>
    </location>
</feature>